<dbReference type="HOGENOM" id="CLU_2367649_0_0_5"/>
<evidence type="ECO:0000313" key="3">
    <source>
        <dbReference type="Proteomes" id="UP000028926"/>
    </source>
</evidence>
<dbReference type="Proteomes" id="UP000028926">
    <property type="component" value="Chromosome"/>
</dbReference>
<keyword evidence="3" id="KW-1185">Reference proteome</keyword>
<evidence type="ECO:0000256" key="1">
    <source>
        <dbReference type="SAM" id="MobiDB-lite"/>
    </source>
</evidence>
<dbReference type="EMBL" id="CP008941">
    <property type="protein sequence ID" value="AIK95904.1"/>
    <property type="molecule type" value="Genomic_DNA"/>
</dbReference>
<evidence type="ECO:0000313" key="2">
    <source>
        <dbReference type="EMBL" id="AIK95904.1"/>
    </source>
</evidence>
<dbReference type="STRING" id="91604.ID47_02885"/>
<name>A0A077AV23_9PROT</name>
<sequence length="95" mass="11237">MDNQEFIELLERVKGLVQHTHSVDIDMSLMEFHRLWTENVDKIGLPNNMKKDHNTFACFYYHYMFLRSLEQAAHKPIPPSLSKPRSRDHLTLVKG</sequence>
<gene>
    <name evidence="2" type="ORF">ID47_02885</name>
</gene>
<feature type="compositionally biased region" description="Basic and acidic residues" evidence="1">
    <location>
        <begin position="85"/>
        <end position="95"/>
    </location>
</feature>
<feature type="region of interest" description="Disordered" evidence="1">
    <location>
        <begin position="76"/>
        <end position="95"/>
    </location>
</feature>
<organism evidence="2 3">
    <name type="scientific">Candidatus Odyssella acanthamoebae</name>
    <dbReference type="NCBI Taxonomy" id="91604"/>
    <lineage>
        <taxon>Bacteria</taxon>
        <taxon>Pseudomonadati</taxon>
        <taxon>Pseudomonadota</taxon>
        <taxon>Alphaproteobacteria</taxon>
        <taxon>Holosporales</taxon>
        <taxon>Candidatus Paracaedibacteraceae</taxon>
        <taxon>Candidatus Odyssella</taxon>
    </lineage>
</organism>
<dbReference type="KEGG" id="paca:ID47_02885"/>
<proteinExistence type="predicted"/>
<accession>A0A077AV23</accession>
<protein>
    <submittedName>
        <fullName evidence="2">Uncharacterized protein</fullName>
    </submittedName>
</protein>
<reference evidence="2 3" key="1">
    <citation type="submission" date="2014-07" db="EMBL/GenBank/DDBJ databases">
        <title>Comparative genomic insights into amoeba endosymbionts belonging to the families of Holosporaceae and Candidatus Midichloriaceae within Rickettsiales.</title>
        <authorList>
            <person name="Wang Z."/>
            <person name="Wu M."/>
        </authorList>
    </citation>
    <scope>NUCLEOTIDE SEQUENCE [LARGE SCALE GENOMIC DNA]</scope>
    <source>
        <strain evidence="2">PRA3</strain>
    </source>
</reference>
<dbReference type="AlphaFoldDB" id="A0A077AV23"/>